<dbReference type="Proteomes" id="UP000663992">
    <property type="component" value="Unassembled WGS sequence"/>
</dbReference>
<organism evidence="1 2">
    <name type="scientific">Bowmanella yangjiangensis</name>
    <dbReference type="NCBI Taxonomy" id="2811230"/>
    <lineage>
        <taxon>Bacteria</taxon>
        <taxon>Pseudomonadati</taxon>
        <taxon>Pseudomonadota</taxon>
        <taxon>Gammaproteobacteria</taxon>
        <taxon>Alteromonadales</taxon>
        <taxon>Alteromonadaceae</taxon>
        <taxon>Bowmanella</taxon>
    </lineage>
</organism>
<name>A0ABS3CQI0_9ALTE</name>
<dbReference type="PANTHER" id="PTHR36922">
    <property type="entry name" value="BLL2446 PROTEIN"/>
    <property type="match status" value="1"/>
</dbReference>
<dbReference type="EMBL" id="JAFKCS010000003">
    <property type="protein sequence ID" value="MBN7819347.1"/>
    <property type="molecule type" value="Genomic_DNA"/>
</dbReference>
<sequence>MYGASVPVLRHGLQNLRAILAKAVAFSDSKKVASEVIAGSRLAIDMVPLSKQVQIACDTAKGCGARLSGVENPSFADDEKTLQELLQRVDKTLAFLEQLSPEQFAGSEDKAIQLNFPSITLNFNGQDYLQQFVLPNFYFHVSTAYGILRHIGVDIGKKDYLGAIGGV</sequence>
<proteinExistence type="predicted"/>
<dbReference type="SUPFAM" id="SSF109854">
    <property type="entry name" value="DinB/YfiT-like putative metalloenzymes"/>
    <property type="match status" value="1"/>
</dbReference>
<protein>
    <submittedName>
        <fullName evidence="1">DUF1993 domain-containing protein</fullName>
    </submittedName>
</protein>
<evidence type="ECO:0000313" key="2">
    <source>
        <dbReference type="Proteomes" id="UP000663992"/>
    </source>
</evidence>
<reference evidence="1 2" key="1">
    <citation type="submission" date="2021-03" db="EMBL/GenBank/DDBJ databases">
        <title>novel species isolated from a fishpond in China.</title>
        <authorList>
            <person name="Lu H."/>
            <person name="Cai Z."/>
        </authorList>
    </citation>
    <scope>NUCLEOTIDE SEQUENCE [LARGE SCALE GENOMIC DNA]</scope>
    <source>
        <strain evidence="1 2">Y57</strain>
    </source>
</reference>
<gene>
    <name evidence="1" type="ORF">J0A65_05690</name>
</gene>
<evidence type="ECO:0000313" key="1">
    <source>
        <dbReference type="EMBL" id="MBN7819347.1"/>
    </source>
</evidence>
<comment type="caution">
    <text evidence="1">The sequence shown here is derived from an EMBL/GenBank/DDBJ whole genome shotgun (WGS) entry which is preliminary data.</text>
</comment>
<dbReference type="InterPro" id="IPR018531">
    <property type="entry name" value="DUF1993"/>
</dbReference>
<dbReference type="Gene3D" id="1.20.120.450">
    <property type="entry name" value="dinb family like domain"/>
    <property type="match status" value="1"/>
</dbReference>
<dbReference type="InterPro" id="IPR034660">
    <property type="entry name" value="DinB/YfiT-like"/>
</dbReference>
<accession>A0ABS3CQI0</accession>
<dbReference type="Pfam" id="PF09351">
    <property type="entry name" value="DUF1993"/>
    <property type="match status" value="1"/>
</dbReference>
<dbReference type="PANTHER" id="PTHR36922:SF1">
    <property type="entry name" value="DUF1993 DOMAIN-CONTAINING PROTEIN"/>
    <property type="match status" value="1"/>
</dbReference>
<keyword evidence="2" id="KW-1185">Reference proteome</keyword>